<accession>A0A177N097</accession>
<keyword evidence="1" id="KW-0805">Transcription regulation</keyword>
<dbReference type="InterPro" id="IPR053142">
    <property type="entry name" value="PchR_regulatory_protein"/>
</dbReference>
<dbReference type="InterPro" id="IPR018060">
    <property type="entry name" value="HTH_AraC"/>
</dbReference>
<evidence type="ECO:0000259" key="3">
    <source>
        <dbReference type="PROSITE" id="PS01124"/>
    </source>
</evidence>
<dbReference type="EMBL" id="LUUJ01000123">
    <property type="protein sequence ID" value="OAI11285.1"/>
    <property type="molecule type" value="Genomic_DNA"/>
</dbReference>
<dbReference type="GO" id="GO:0003700">
    <property type="term" value="F:DNA-binding transcription factor activity"/>
    <property type="evidence" value="ECO:0007669"/>
    <property type="project" value="InterPro"/>
</dbReference>
<gene>
    <name evidence="4" type="ORF">A1507_03570</name>
</gene>
<dbReference type="RefSeq" id="WP_064042413.1">
    <property type="nucleotide sequence ID" value="NZ_LUUJ01000123.1"/>
</dbReference>
<dbReference type="Pfam" id="PF12833">
    <property type="entry name" value="HTH_18"/>
    <property type="match status" value="1"/>
</dbReference>
<reference evidence="4 5" key="1">
    <citation type="submission" date="2016-03" db="EMBL/GenBank/DDBJ databases">
        <authorList>
            <person name="Ploux O."/>
        </authorList>
    </citation>
    <scope>NUCLEOTIDE SEQUENCE [LARGE SCALE GENOMIC DNA]</scope>
    <source>
        <strain evidence="4 5">R-45378</strain>
    </source>
</reference>
<comment type="caution">
    <text evidence="4">The sequence shown here is derived from an EMBL/GenBank/DDBJ whole genome shotgun (WGS) entry which is preliminary data.</text>
</comment>
<dbReference type="SMART" id="SM00342">
    <property type="entry name" value="HTH_ARAC"/>
    <property type="match status" value="1"/>
</dbReference>
<proteinExistence type="predicted"/>
<organism evidence="4 5">
    <name type="scientific">Methylomonas koyamae</name>
    <dbReference type="NCBI Taxonomy" id="702114"/>
    <lineage>
        <taxon>Bacteria</taxon>
        <taxon>Pseudomonadati</taxon>
        <taxon>Pseudomonadota</taxon>
        <taxon>Gammaproteobacteria</taxon>
        <taxon>Methylococcales</taxon>
        <taxon>Methylococcaceae</taxon>
        <taxon>Methylomonas</taxon>
    </lineage>
</organism>
<evidence type="ECO:0000313" key="4">
    <source>
        <dbReference type="EMBL" id="OAI11285.1"/>
    </source>
</evidence>
<evidence type="ECO:0000256" key="1">
    <source>
        <dbReference type="ARBA" id="ARBA00023015"/>
    </source>
</evidence>
<feature type="domain" description="HTH araC/xylS-type" evidence="3">
    <location>
        <begin position="221"/>
        <end position="319"/>
    </location>
</feature>
<dbReference type="PANTHER" id="PTHR47893">
    <property type="entry name" value="REGULATORY PROTEIN PCHR"/>
    <property type="match status" value="1"/>
</dbReference>
<dbReference type="Gene3D" id="1.10.10.60">
    <property type="entry name" value="Homeodomain-like"/>
    <property type="match status" value="1"/>
</dbReference>
<evidence type="ECO:0000256" key="2">
    <source>
        <dbReference type="ARBA" id="ARBA00023163"/>
    </source>
</evidence>
<protein>
    <submittedName>
        <fullName evidence="4">AraC family transcriptional regulator</fullName>
    </submittedName>
</protein>
<keyword evidence="2" id="KW-0804">Transcription</keyword>
<dbReference type="PROSITE" id="PS01124">
    <property type="entry name" value="HTH_ARAC_FAMILY_2"/>
    <property type="match status" value="1"/>
</dbReference>
<name>A0A177N097_9GAMM</name>
<dbReference type="Proteomes" id="UP000077857">
    <property type="component" value="Unassembled WGS sequence"/>
</dbReference>
<dbReference type="AlphaFoldDB" id="A0A177N097"/>
<dbReference type="SUPFAM" id="SSF46689">
    <property type="entry name" value="Homeodomain-like"/>
    <property type="match status" value="1"/>
</dbReference>
<sequence>MLHAAVRPAGNYKIDQHDLPLQQLPDQSIQSLPDLLGSGHTAVYQLDADLSYIETRYTPNRDLAVSTRIDRQEPRLVVTLGMQGGSRFVERGGEAIVFNQGYTSITAFNCSNGERQYHADTELVQLRFSLTKTRLEQYIGESVSARLFNKGGVKLLSYKPISNSALIAARQLAACNIASPLKRMFMHGQAMSILAAETHHLWQNTPDSQYRFTEKDRALAYAARAILINEFRTPPSVAQLAKRIGTNQFKLKQLFHHYFDNTPYGIVLDTKMHKAYRLLETGAGHIDAVAELVGYNHASNFSAAFSKYFGISPRQIAKPAGAPPKGTNPV</sequence>
<evidence type="ECO:0000313" key="5">
    <source>
        <dbReference type="Proteomes" id="UP000077857"/>
    </source>
</evidence>
<dbReference type="PANTHER" id="PTHR47893:SF1">
    <property type="entry name" value="REGULATORY PROTEIN PCHR"/>
    <property type="match status" value="1"/>
</dbReference>
<dbReference type="InterPro" id="IPR009057">
    <property type="entry name" value="Homeodomain-like_sf"/>
</dbReference>
<dbReference type="OrthoDB" id="6670788at2"/>
<dbReference type="GO" id="GO:0043565">
    <property type="term" value="F:sequence-specific DNA binding"/>
    <property type="evidence" value="ECO:0007669"/>
    <property type="project" value="InterPro"/>
</dbReference>